<evidence type="ECO:0000256" key="3">
    <source>
        <dbReference type="ARBA" id="ARBA00022448"/>
    </source>
</evidence>
<protein>
    <recommendedName>
        <fullName evidence="8">Major facilitator superfamily (MFS) profile domain-containing protein</fullName>
    </recommendedName>
</protein>
<feature type="transmembrane region" description="Helical" evidence="7">
    <location>
        <begin position="128"/>
        <end position="149"/>
    </location>
</feature>
<comment type="subcellular location">
    <subcellularLocation>
        <location evidence="1">Membrane</location>
        <topology evidence="1">Multi-pass membrane protein</topology>
    </subcellularLocation>
</comment>
<keyword evidence="3" id="KW-0813">Transport</keyword>
<evidence type="ECO:0000313" key="10">
    <source>
        <dbReference type="Proteomes" id="UP000078343"/>
    </source>
</evidence>
<dbReference type="GO" id="GO:0005351">
    <property type="term" value="F:carbohydrate:proton symporter activity"/>
    <property type="evidence" value="ECO:0007669"/>
    <property type="project" value="TreeGrafter"/>
</dbReference>
<dbReference type="FunFam" id="1.20.1250.20:FF:000134">
    <property type="entry name" value="MFS sugar transporter protein"/>
    <property type="match status" value="1"/>
</dbReference>
<feature type="domain" description="Major facilitator superfamily (MFS) profile" evidence="8">
    <location>
        <begin position="30"/>
        <end position="475"/>
    </location>
</feature>
<evidence type="ECO:0000259" key="8">
    <source>
        <dbReference type="PROSITE" id="PS50850"/>
    </source>
</evidence>
<dbReference type="InterPro" id="IPR020846">
    <property type="entry name" value="MFS_dom"/>
</dbReference>
<dbReference type="InterPro" id="IPR050360">
    <property type="entry name" value="MFS_Sugar_Transporters"/>
</dbReference>
<dbReference type="GO" id="GO:0016020">
    <property type="term" value="C:membrane"/>
    <property type="evidence" value="ECO:0007669"/>
    <property type="project" value="UniProtKB-SubCell"/>
</dbReference>
<dbReference type="Pfam" id="PF00083">
    <property type="entry name" value="Sugar_tr"/>
    <property type="match status" value="1"/>
</dbReference>
<evidence type="ECO:0000313" key="9">
    <source>
        <dbReference type="EMBL" id="OAP56404.1"/>
    </source>
</evidence>
<dbReference type="RefSeq" id="XP_018689771.1">
    <property type="nucleotide sequence ID" value="XM_018841090.1"/>
</dbReference>
<feature type="transmembrane region" description="Helical" evidence="7">
    <location>
        <begin position="28"/>
        <end position="49"/>
    </location>
</feature>
<evidence type="ECO:0000256" key="6">
    <source>
        <dbReference type="ARBA" id="ARBA00023136"/>
    </source>
</evidence>
<dbReference type="InterPro" id="IPR036259">
    <property type="entry name" value="MFS_trans_sf"/>
</dbReference>
<dbReference type="InterPro" id="IPR005828">
    <property type="entry name" value="MFS_sugar_transport-like"/>
</dbReference>
<comment type="caution">
    <text evidence="9">The sequence shown here is derived from an EMBL/GenBank/DDBJ whole genome shotgun (WGS) entry which is preliminary data.</text>
</comment>
<comment type="similarity">
    <text evidence="2">Belongs to the major facilitator superfamily. Sugar transporter (TC 2.A.1.1) family.</text>
</comment>
<feature type="transmembrane region" description="Helical" evidence="7">
    <location>
        <begin position="161"/>
        <end position="184"/>
    </location>
</feature>
<dbReference type="AlphaFoldDB" id="A0A178Z9D9"/>
<evidence type="ECO:0000256" key="5">
    <source>
        <dbReference type="ARBA" id="ARBA00022989"/>
    </source>
</evidence>
<keyword evidence="10" id="KW-1185">Reference proteome</keyword>
<evidence type="ECO:0000256" key="1">
    <source>
        <dbReference type="ARBA" id="ARBA00004141"/>
    </source>
</evidence>
<keyword evidence="4 7" id="KW-0812">Transmembrane</keyword>
<evidence type="ECO:0000256" key="4">
    <source>
        <dbReference type="ARBA" id="ARBA00022692"/>
    </source>
</evidence>
<dbReference type="SUPFAM" id="SSF103473">
    <property type="entry name" value="MFS general substrate transporter"/>
    <property type="match status" value="1"/>
</dbReference>
<keyword evidence="6 7" id="KW-0472">Membrane</keyword>
<dbReference type="OrthoDB" id="6612291at2759"/>
<dbReference type="PANTHER" id="PTHR48022">
    <property type="entry name" value="PLASTIDIC GLUCOSE TRANSPORTER 4"/>
    <property type="match status" value="1"/>
</dbReference>
<feature type="transmembrane region" description="Helical" evidence="7">
    <location>
        <begin position="350"/>
        <end position="368"/>
    </location>
</feature>
<name>A0A178Z9D9_9EURO</name>
<accession>A0A178Z9D9</accession>
<reference evidence="9 10" key="1">
    <citation type="submission" date="2016-04" db="EMBL/GenBank/DDBJ databases">
        <title>Draft genome of Fonsecaea erecta CBS 125763.</title>
        <authorList>
            <person name="Weiss V.A."/>
            <person name="Vicente V.A."/>
            <person name="Raittz R.T."/>
            <person name="Moreno L.F."/>
            <person name="De Souza E.M."/>
            <person name="Pedrosa F.O."/>
            <person name="Steffens M.B."/>
            <person name="Faoro H."/>
            <person name="Tadra-Sfeir M.Z."/>
            <person name="Najafzadeh M.J."/>
            <person name="Felipe M.S."/>
            <person name="Teixeira M."/>
            <person name="Sun J."/>
            <person name="Xi L."/>
            <person name="Gomes R."/>
            <person name="De Azevedo C.M."/>
            <person name="Salgado C.G."/>
            <person name="Da Silva M.B."/>
            <person name="Nascimento M.F."/>
            <person name="Queiroz-Telles F."/>
            <person name="Attili D.S."/>
            <person name="Gorbushina A."/>
        </authorList>
    </citation>
    <scope>NUCLEOTIDE SEQUENCE [LARGE SCALE GENOMIC DNA]</scope>
    <source>
        <strain evidence="9 10">CBS 125763</strain>
    </source>
</reference>
<feature type="transmembrane region" description="Helical" evidence="7">
    <location>
        <begin position="450"/>
        <end position="471"/>
    </location>
</feature>
<gene>
    <name evidence="9" type="ORF">AYL99_09583</name>
</gene>
<organism evidence="9 10">
    <name type="scientific">Fonsecaea erecta</name>
    <dbReference type="NCBI Taxonomy" id="1367422"/>
    <lineage>
        <taxon>Eukaryota</taxon>
        <taxon>Fungi</taxon>
        <taxon>Dikarya</taxon>
        <taxon>Ascomycota</taxon>
        <taxon>Pezizomycotina</taxon>
        <taxon>Eurotiomycetes</taxon>
        <taxon>Chaetothyriomycetidae</taxon>
        <taxon>Chaetothyriales</taxon>
        <taxon>Herpotrichiellaceae</taxon>
        <taxon>Fonsecaea</taxon>
    </lineage>
</organism>
<feature type="transmembrane region" description="Helical" evidence="7">
    <location>
        <begin position="422"/>
        <end position="444"/>
    </location>
</feature>
<feature type="transmembrane region" description="Helical" evidence="7">
    <location>
        <begin position="388"/>
        <end position="410"/>
    </location>
</feature>
<proteinExistence type="inferred from homology"/>
<feature type="transmembrane region" description="Helical" evidence="7">
    <location>
        <begin position="322"/>
        <end position="341"/>
    </location>
</feature>
<dbReference type="PANTHER" id="PTHR48022:SF11">
    <property type="entry name" value="MONOSACCHARIDE TRANSPORTER (HXT8), PUTATIVE (AFU_ORTHOLOGUE AFUA_2G08120)-RELATED"/>
    <property type="match status" value="1"/>
</dbReference>
<feature type="transmembrane region" description="Helical" evidence="7">
    <location>
        <begin position="69"/>
        <end position="91"/>
    </location>
</feature>
<feature type="transmembrane region" description="Helical" evidence="7">
    <location>
        <begin position="284"/>
        <end position="302"/>
    </location>
</feature>
<keyword evidence="5 7" id="KW-1133">Transmembrane helix</keyword>
<evidence type="ECO:0000256" key="7">
    <source>
        <dbReference type="SAM" id="Phobius"/>
    </source>
</evidence>
<dbReference type="Proteomes" id="UP000078343">
    <property type="component" value="Unassembled WGS sequence"/>
</dbReference>
<feature type="transmembrane region" description="Helical" evidence="7">
    <location>
        <begin position="103"/>
        <end position="122"/>
    </location>
</feature>
<dbReference type="EMBL" id="LVYI01000009">
    <property type="protein sequence ID" value="OAP56404.1"/>
    <property type="molecule type" value="Genomic_DNA"/>
</dbReference>
<sequence length="532" mass="58540">MVLGITKLLWSSGNFAGHSRKRLNAYNAWMILFVSVGSLTYGYTANVISATLAQPTFITYMHLDTRPDATALLSATNGVFQTGGVLGTLTLPFFSDKFGRKGGLAISAILCIVSGAVLAGSVNMSMFLAFRFFAGAGAFMILAAVPIWMAEVVPPYLRGALVQLHAVVLVIGYMCASWLGFGIFHWENGGSATWRIPFAVQCFFPLCLLVGLYWCPESPRWLILKGRTEEARELLLRLHDDPDDPHHTFARTEYLQITKQLAIDRTLPSSWLHIMKKPSLRKRALITMGTTGFIQCSGILVVNNYGPLLYKNLGYDTATQLLYGAAWLTFALGLDLIACFLNDHFPRNKFLATGVLGCMIDLSVVAAIDANVQKFIADGNTGALKAGVAFLFLIEVPYDFFLNGMQFIYISEVWPMHLRAKGMSLGVAMISLMNIVWLQSAPIAFQNIGWYFYLCFIIPGTIGAVIMWFFFPDTLGLPLEEVAAIFGDHEEVAGYMRDIHITDDEIDHVEGFGSAVEGEKSGATAQKIEHAA</sequence>
<dbReference type="PROSITE" id="PS50850">
    <property type="entry name" value="MFS"/>
    <property type="match status" value="1"/>
</dbReference>
<evidence type="ECO:0000256" key="2">
    <source>
        <dbReference type="ARBA" id="ARBA00010992"/>
    </source>
</evidence>
<dbReference type="GeneID" id="30013751"/>
<dbReference type="Gene3D" id="1.20.1250.20">
    <property type="entry name" value="MFS general substrate transporter like domains"/>
    <property type="match status" value="1"/>
</dbReference>